<sequence>MESVFLDRLRTNYAPSDEEIERIQNYLDLQTKEFDRLKKLIQNLCSERDKIGDYLDSHKALISLPRRLPRDIVQEIFLACLPTDRNAVMSPTEAPLLLCRICSAWRNIAHTTPQLWASIHIPFHFVLEDERRMPAFEEWLQRSAACPLSLSLVGDIWDHGSGWDHSNIFLSSKGVGALCKLLIKTAPRWRCAELASFDATVLLRFVEVHAPMLELLKISGDLPVASDDEPFNESRIALLEGERLRELHLYSGHPRTFVPDADWNRLGHLSISTFLHLREPEADSIYAFEVLRSTPRLLSLECGSHMMIQHLSEPLTLPFLHKFVISDRSSIDALDDLFEKLWMPDLRYIALPPQTDAASALERLSKKSPLVQHLSCSVPSFIGGSANLDMAIFFPALTHLELMDSDWGNIDDILSRLTPGPEPQSSLVLIYPALTELVVDQHHSLPVDVLQTFLERRVGFGTPFRRLAIQFKQAPDRNRKASFENCIAPFRDHGLDVSITFPPSPWGLSSEVHLSPWIGLPSYDGRESA</sequence>
<comment type="caution">
    <text evidence="1">The sequence shown here is derived from an EMBL/GenBank/DDBJ whole genome shotgun (WGS) entry which is preliminary data.</text>
</comment>
<keyword evidence="2" id="KW-1185">Reference proteome</keyword>
<protein>
    <recommendedName>
        <fullName evidence="3">F-box domain-containing protein</fullName>
    </recommendedName>
</protein>
<proteinExistence type="predicted"/>
<gene>
    <name evidence="1" type="ORF">B0H16DRAFT_1513875</name>
</gene>
<organism evidence="1 2">
    <name type="scientific">Mycena metata</name>
    <dbReference type="NCBI Taxonomy" id="1033252"/>
    <lineage>
        <taxon>Eukaryota</taxon>
        <taxon>Fungi</taxon>
        <taxon>Dikarya</taxon>
        <taxon>Basidiomycota</taxon>
        <taxon>Agaricomycotina</taxon>
        <taxon>Agaricomycetes</taxon>
        <taxon>Agaricomycetidae</taxon>
        <taxon>Agaricales</taxon>
        <taxon>Marasmiineae</taxon>
        <taxon>Mycenaceae</taxon>
        <taxon>Mycena</taxon>
    </lineage>
</organism>
<name>A0AAD7JVS0_9AGAR</name>
<dbReference type="Proteomes" id="UP001215598">
    <property type="component" value="Unassembled WGS sequence"/>
</dbReference>
<dbReference type="EMBL" id="JARKIB010000015">
    <property type="protein sequence ID" value="KAJ7771552.1"/>
    <property type="molecule type" value="Genomic_DNA"/>
</dbReference>
<evidence type="ECO:0000313" key="2">
    <source>
        <dbReference type="Proteomes" id="UP001215598"/>
    </source>
</evidence>
<evidence type="ECO:0000313" key="1">
    <source>
        <dbReference type="EMBL" id="KAJ7771552.1"/>
    </source>
</evidence>
<reference evidence="1" key="1">
    <citation type="submission" date="2023-03" db="EMBL/GenBank/DDBJ databases">
        <title>Massive genome expansion in bonnet fungi (Mycena s.s.) driven by repeated elements and novel gene families across ecological guilds.</title>
        <authorList>
            <consortium name="Lawrence Berkeley National Laboratory"/>
            <person name="Harder C.B."/>
            <person name="Miyauchi S."/>
            <person name="Viragh M."/>
            <person name="Kuo A."/>
            <person name="Thoen E."/>
            <person name="Andreopoulos B."/>
            <person name="Lu D."/>
            <person name="Skrede I."/>
            <person name="Drula E."/>
            <person name="Henrissat B."/>
            <person name="Morin E."/>
            <person name="Kohler A."/>
            <person name="Barry K."/>
            <person name="LaButti K."/>
            <person name="Morin E."/>
            <person name="Salamov A."/>
            <person name="Lipzen A."/>
            <person name="Mereny Z."/>
            <person name="Hegedus B."/>
            <person name="Baldrian P."/>
            <person name="Stursova M."/>
            <person name="Weitz H."/>
            <person name="Taylor A."/>
            <person name="Grigoriev I.V."/>
            <person name="Nagy L.G."/>
            <person name="Martin F."/>
            <person name="Kauserud H."/>
        </authorList>
    </citation>
    <scope>NUCLEOTIDE SEQUENCE</scope>
    <source>
        <strain evidence="1">CBHHK182m</strain>
    </source>
</reference>
<dbReference type="AlphaFoldDB" id="A0AAD7JVS0"/>
<accession>A0AAD7JVS0</accession>
<evidence type="ECO:0008006" key="3">
    <source>
        <dbReference type="Google" id="ProtNLM"/>
    </source>
</evidence>